<accession>A0ABM4HSS1</accession>
<dbReference type="Proteomes" id="UP001652640">
    <property type="component" value="Unplaced"/>
</dbReference>
<name>A0ABM4HSS1_ODOVR</name>
<evidence type="ECO:0000256" key="1">
    <source>
        <dbReference type="SAM" id="MobiDB-lite"/>
    </source>
</evidence>
<dbReference type="RefSeq" id="XP_070318625.1">
    <property type="nucleotide sequence ID" value="XM_070462524.1"/>
</dbReference>
<dbReference type="GeneID" id="139033417"/>
<proteinExistence type="predicted"/>
<keyword evidence="2" id="KW-1185">Reference proteome</keyword>
<feature type="region of interest" description="Disordered" evidence="1">
    <location>
        <begin position="68"/>
        <end position="88"/>
    </location>
</feature>
<protein>
    <submittedName>
        <fullName evidence="3">Uncharacterized protein isoform X1</fullName>
    </submittedName>
</protein>
<evidence type="ECO:0000313" key="2">
    <source>
        <dbReference type="Proteomes" id="UP001652640"/>
    </source>
</evidence>
<feature type="region of interest" description="Disordered" evidence="1">
    <location>
        <begin position="131"/>
        <end position="150"/>
    </location>
</feature>
<reference evidence="3" key="1">
    <citation type="submission" date="2025-08" db="UniProtKB">
        <authorList>
            <consortium name="RefSeq"/>
        </authorList>
    </citation>
    <scope>IDENTIFICATION</scope>
    <source>
        <tissue evidence="3">Tongue muscle</tissue>
    </source>
</reference>
<sequence length="223" mass="23742">MRLDPAPATPIQRRSHGNPGAARTARLKGPRWWLPDSVRAAPTGIRTQTPSGLPYRRGLLRAAWRRRHLDSSSRATAGGPGTRASLDRFRGRGLDARPGLGAGECQRAASAPSGLVGPVGAGCSGELGFGSDPGPRTRPVSSPRPGSASCLTLRPQAQLSGWRWKRSGVVRESVAGKHTWPLLQGVHHSSNSDRNHPRSELWLFSNGLGSGPPLPNTILFSVQ</sequence>
<evidence type="ECO:0000313" key="3">
    <source>
        <dbReference type="RefSeq" id="XP_070318625.1"/>
    </source>
</evidence>
<gene>
    <name evidence="3" type="primary">LOC139033417</name>
</gene>
<organism evidence="2 3">
    <name type="scientific">Odocoileus virginianus</name>
    <name type="common">White-tailed deer</name>
    <dbReference type="NCBI Taxonomy" id="9874"/>
    <lineage>
        <taxon>Eukaryota</taxon>
        <taxon>Metazoa</taxon>
        <taxon>Chordata</taxon>
        <taxon>Craniata</taxon>
        <taxon>Vertebrata</taxon>
        <taxon>Euteleostomi</taxon>
        <taxon>Mammalia</taxon>
        <taxon>Eutheria</taxon>
        <taxon>Laurasiatheria</taxon>
        <taxon>Artiodactyla</taxon>
        <taxon>Ruminantia</taxon>
        <taxon>Pecora</taxon>
        <taxon>Cervidae</taxon>
        <taxon>Odocoileinae</taxon>
        <taxon>Odocoileus</taxon>
    </lineage>
</organism>
<feature type="region of interest" description="Disordered" evidence="1">
    <location>
        <begin position="1"/>
        <end position="28"/>
    </location>
</feature>